<protein>
    <submittedName>
        <fullName evidence="1">Uncharacterized protein</fullName>
    </submittedName>
</protein>
<organism evidence="1 2">
    <name type="scientific">Chitinophaga qingshengii</name>
    <dbReference type="NCBI Taxonomy" id="1569794"/>
    <lineage>
        <taxon>Bacteria</taxon>
        <taxon>Pseudomonadati</taxon>
        <taxon>Bacteroidota</taxon>
        <taxon>Chitinophagia</taxon>
        <taxon>Chitinophagales</taxon>
        <taxon>Chitinophagaceae</taxon>
        <taxon>Chitinophaga</taxon>
    </lineage>
</organism>
<dbReference type="InterPro" id="IPR058497">
    <property type="entry name" value="DUF8184"/>
</dbReference>
<sequence>METVNLEKIKANKQQIIRQMYTELKNTAEADRFYTTRNIESCSANLDAYIEKLSKNPDSKSIAKSIKWIFRSLSTFQQEEESPEFLWGFIYNGYTNELTGFILDTAFAFGLEKGKPKTIKSNFVHLKHHPHSIDRFRVYIGSTWNSGVILDYNQRTAQFEYLENPYGESYGLPVFNLVINEDHTTLSFEVLASGAYKTILLKALQPTDSILFETIHRLHKNEQLKNAPQPDYCSLELELSKGMLTRLTTTNYDADNHIINMYTEGAGIKVFTQELDANGCFQNSEDTAPHPEIVAEKFVLVDAVPRWKYYEVDSLNMQQDVISVRTKNRQFEYENDERKNVISHEITGRTINYPVKSYELVKVLLRELLDVRKPFMPRDI</sequence>
<dbReference type="RefSeq" id="WP_188090227.1">
    <property type="nucleotide sequence ID" value="NZ_JACVFC010000003.1"/>
</dbReference>
<comment type="caution">
    <text evidence="1">The sequence shown here is derived from an EMBL/GenBank/DDBJ whole genome shotgun (WGS) entry which is preliminary data.</text>
</comment>
<dbReference type="Pfam" id="PF26559">
    <property type="entry name" value="DUF8184"/>
    <property type="match status" value="1"/>
</dbReference>
<accession>A0ABR7TUN0</accession>
<evidence type="ECO:0000313" key="1">
    <source>
        <dbReference type="EMBL" id="MBC9933104.1"/>
    </source>
</evidence>
<reference evidence="1 2" key="1">
    <citation type="submission" date="2020-09" db="EMBL/GenBank/DDBJ databases">
        <title>Genome sequences of type strains of Chitinophaga qingshengii and Chitinophaga varians.</title>
        <authorList>
            <person name="Kittiwongwattana C."/>
        </authorList>
    </citation>
    <scope>NUCLEOTIDE SEQUENCE [LARGE SCALE GENOMIC DNA]</scope>
    <source>
        <strain evidence="1 2">JCM 30026</strain>
    </source>
</reference>
<name>A0ABR7TUN0_9BACT</name>
<evidence type="ECO:0000313" key="2">
    <source>
        <dbReference type="Proteomes" id="UP000659124"/>
    </source>
</evidence>
<dbReference type="EMBL" id="JACVFC010000003">
    <property type="protein sequence ID" value="MBC9933104.1"/>
    <property type="molecule type" value="Genomic_DNA"/>
</dbReference>
<keyword evidence="2" id="KW-1185">Reference proteome</keyword>
<proteinExistence type="predicted"/>
<gene>
    <name evidence="1" type="ORF">ICL07_22135</name>
</gene>
<dbReference type="Proteomes" id="UP000659124">
    <property type="component" value="Unassembled WGS sequence"/>
</dbReference>